<organism evidence="1 2">
    <name type="scientific">Dallia pectoralis</name>
    <name type="common">Alaska blackfish</name>
    <dbReference type="NCBI Taxonomy" id="75939"/>
    <lineage>
        <taxon>Eukaryota</taxon>
        <taxon>Metazoa</taxon>
        <taxon>Chordata</taxon>
        <taxon>Craniata</taxon>
        <taxon>Vertebrata</taxon>
        <taxon>Euteleostomi</taxon>
        <taxon>Actinopterygii</taxon>
        <taxon>Neopterygii</taxon>
        <taxon>Teleostei</taxon>
        <taxon>Protacanthopterygii</taxon>
        <taxon>Esociformes</taxon>
        <taxon>Umbridae</taxon>
        <taxon>Dallia</taxon>
    </lineage>
</organism>
<reference evidence="1" key="1">
    <citation type="submission" date="2021-05" db="EMBL/GenBank/DDBJ databases">
        <authorList>
            <person name="Pan Q."/>
            <person name="Jouanno E."/>
            <person name="Zahm M."/>
            <person name="Klopp C."/>
            <person name="Cabau C."/>
            <person name="Louis A."/>
            <person name="Berthelot C."/>
            <person name="Parey E."/>
            <person name="Roest Crollius H."/>
            <person name="Montfort J."/>
            <person name="Robinson-Rechavi M."/>
            <person name="Bouchez O."/>
            <person name="Lampietro C."/>
            <person name="Lopez Roques C."/>
            <person name="Donnadieu C."/>
            <person name="Postlethwait J."/>
            <person name="Bobe J."/>
            <person name="Dillon D."/>
            <person name="Chandos A."/>
            <person name="von Hippel F."/>
            <person name="Guiguen Y."/>
        </authorList>
    </citation>
    <scope>NUCLEOTIDE SEQUENCE</scope>
    <source>
        <strain evidence="1">YG-Jan2019</strain>
    </source>
</reference>
<sequence>ALISLLPILVNNSVNIYLAAGSDPSPLIITTEAISTTIASIRKKLEHLNLSSGELIGNELHVLDNLIKLAAAGNSSVYSLNATDPLMKDPVNAQKVYLEMAQWYLVKLENVTSYSTFSELLDPLVDMAAMGLSLQLPQAELTILVREEVEYLLRTIQYPINGTDVSRIGQSITRILKKILELLHLNIAHQANTGNQNQTLINELEAMISNGLPVLEELIELVTSGQSPVYSINSTDPLMQDPINAEKVYLETVHWYLRKLHNVTSNSTFSKLLDPFFQMAEMQLDLQLFQTEVSIFVRKEIENFIESVPYPINDTNMMEISQSFIGLLNDNLDVLKLNFVYQDILQNVFGQLNWLNNSFLSELENQVRSYLNVTEDWLKDPNVTQVIINMWNISDGVRNMTNPGMDLQQLLQTLGYLLSPEQQTYLTDMQQISQALNQGSAGGQLRGRSG</sequence>
<keyword evidence="2" id="KW-1185">Reference proteome</keyword>
<accession>A0ACC2H8S8</accession>
<feature type="non-terminal residue" evidence="1">
    <location>
        <position position="1"/>
    </location>
</feature>
<protein>
    <submittedName>
        <fullName evidence="1">Uncharacterized protein</fullName>
    </submittedName>
</protein>
<dbReference type="EMBL" id="CM055731">
    <property type="protein sequence ID" value="KAJ8012404.1"/>
    <property type="molecule type" value="Genomic_DNA"/>
</dbReference>
<proteinExistence type="predicted"/>
<comment type="caution">
    <text evidence="1">The sequence shown here is derived from an EMBL/GenBank/DDBJ whole genome shotgun (WGS) entry which is preliminary data.</text>
</comment>
<evidence type="ECO:0000313" key="1">
    <source>
        <dbReference type="EMBL" id="KAJ8012404.1"/>
    </source>
</evidence>
<evidence type="ECO:0000313" key="2">
    <source>
        <dbReference type="Proteomes" id="UP001157502"/>
    </source>
</evidence>
<name>A0ACC2H8S8_DALPE</name>
<gene>
    <name evidence="1" type="ORF">DPEC_G00042390</name>
</gene>
<dbReference type="Proteomes" id="UP001157502">
    <property type="component" value="Chromosome 4"/>
</dbReference>